<name>A0ABU5QJ54_9BACT</name>
<comment type="subcellular location">
    <subcellularLocation>
        <location evidence="1">Cell membrane</location>
        <topology evidence="1">Multi-pass membrane protein</topology>
    </subcellularLocation>
</comment>
<dbReference type="InterPro" id="IPR003838">
    <property type="entry name" value="ABC3_permease_C"/>
</dbReference>
<evidence type="ECO:0000259" key="8">
    <source>
        <dbReference type="Pfam" id="PF12704"/>
    </source>
</evidence>
<evidence type="ECO:0000313" key="10">
    <source>
        <dbReference type="Proteomes" id="UP001304671"/>
    </source>
</evidence>
<organism evidence="9 10">
    <name type="scientific">Arcicella aquatica</name>
    <dbReference type="NCBI Taxonomy" id="217141"/>
    <lineage>
        <taxon>Bacteria</taxon>
        <taxon>Pseudomonadati</taxon>
        <taxon>Bacteroidota</taxon>
        <taxon>Cytophagia</taxon>
        <taxon>Cytophagales</taxon>
        <taxon>Flectobacillaceae</taxon>
        <taxon>Arcicella</taxon>
    </lineage>
</organism>
<feature type="transmembrane region" description="Helical" evidence="6">
    <location>
        <begin position="20"/>
        <end position="38"/>
    </location>
</feature>
<accession>A0ABU5QJ54</accession>
<dbReference type="Pfam" id="PF12704">
    <property type="entry name" value="MacB_PCD"/>
    <property type="match status" value="1"/>
</dbReference>
<evidence type="ECO:0000256" key="3">
    <source>
        <dbReference type="ARBA" id="ARBA00022692"/>
    </source>
</evidence>
<comment type="caution">
    <text evidence="9">The sequence shown here is derived from an EMBL/GenBank/DDBJ whole genome shotgun (WGS) entry which is preliminary data.</text>
</comment>
<evidence type="ECO:0000256" key="5">
    <source>
        <dbReference type="ARBA" id="ARBA00023136"/>
    </source>
</evidence>
<keyword evidence="2" id="KW-1003">Cell membrane</keyword>
<keyword evidence="5 6" id="KW-0472">Membrane</keyword>
<evidence type="ECO:0000256" key="1">
    <source>
        <dbReference type="ARBA" id="ARBA00004651"/>
    </source>
</evidence>
<dbReference type="RefSeq" id="WP_323247204.1">
    <property type="nucleotide sequence ID" value="NZ_JAYFUL010000005.1"/>
</dbReference>
<evidence type="ECO:0000259" key="7">
    <source>
        <dbReference type="Pfam" id="PF02687"/>
    </source>
</evidence>
<feature type="domain" description="MacB-like periplasmic core" evidence="8">
    <location>
        <begin position="18"/>
        <end position="200"/>
    </location>
</feature>
<feature type="transmembrane region" description="Helical" evidence="6">
    <location>
        <begin position="333"/>
        <end position="355"/>
    </location>
</feature>
<keyword evidence="3 6" id="KW-0812">Transmembrane</keyword>
<feature type="transmembrane region" description="Helical" evidence="6">
    <location>
        <begin position="292"/>
        <end position="313"/>
    </location>
</feature>
<dbReference type="InterPro" id="IPR051125">
    <property type="entry name" value="ABC-4/HrtB_transporter"/>
</dbReference>
<keyword evidence="10" id="KW-1185">Reference proteome</keyword>
<evidence type="ECO:0000256" key="4">
    <source>
        <dbReference type="ARBA" id="ARBA00022989"/>
    </source>
</evidence>
<keyword evidence="4 6" id="KW-1133">Transmembrane helix</keyword>
<dbReference type="Pfam" id="PF02687">
    <property type="entry name" value="FtsX"/>
    <property type="match status" value="1"/>
</dbReference>
<dbReference type="PANTHER" id="PTHR43738">
    <property type="entry name" value="ABC TRANSPORTER, MEMBRANE PROTEIN"/>
    <property type="match status" value="1"/>
</dbReference>
<evidence type="ECO:0000313" key="9">
    <source>
        <dbReference type="EMBL" id="MEA5257078.1"/>
    </source>
</evidence>
<dbReference type="PANTHER" id="PTHR43738:SF2">
    <property type="entry name" value="ABC TRANSPORTER PERMEASE"/>
    <property type="match status" value="1"/>
</dbReference>
<feature type="domain" description="ABC3 transporter permease C-terminal" evidence="7">
    <location>
        <begin position="292"/>
        <end position="410"/>
    </location>
</feature>
<dbReference type="Proteomes" id="UP001304671">
    <property type="component" value="Unassembled WGS sequence"/>
</dbReference>
<proteinExistence type="predicted"/>
<evidence type="ECO:0000256" key="6">
    <source>
        <dbReference type="SAM" id="Phobius"/>
    </source>
</evidence>
<gene>
    <name evidence="9" type="ORF">VB264_04720</name>
</gene>
<protein>
    <submittedName>
        <fullName evidence="9">FtsX-like permease family protein</fullName>
    </submittedName>
</protein>
<sequence>MNLLKISWSNLKDKPLTSFLSILLMALGIAIISLLLLAGKQLEEKFTRNVAGIDMVVGAKGSPLQLILASIYQIDAPTGNISLDEANRLTRNPLVKSAIPLSMGDSYQGYRIVGSNEKYLQHFEAAFESGKVFSEPMEIVLGTKVAKNLELKVGDTFASQHGYDKEGDVHEEKKFKVVGILKNTNAVLDQLMVTPLESVWAVHDEHHEEEVGKGANALKLLEEDAPPTEEEHHHEEESKEITSMLIKFRNPAMGMMMARSINQNTTMQTASPAIEINRLFALMGFGIDTLKIIALVIIIVSGLSVFVSLYNSLKERKYEMALMLSMGASRTKLFFLLLLEGLIISSIGFVIGIALSRLGLWLMSKNVEQNFHYDFNVLSLLTEELWLFIGALVIGLLAAAIPSLGIYKIDISRTLADE</sequence>
<dbReference type="InterPro" id="IPR025857">
    <property type="entry name" value="MacB_PCD"/>
</dbReference>
<reference evidence="9 10" key="1">
    <citation type="submission" date="2023-12" db="EMBL/GenBank/DDBJ databases">
        <title>Novel species of the genus Arcicella isolated from rivers.</title>
        <authorList>
            <person name="Lu H."/>
        </authorList>
    </citation>
    <scope>NUCLEOTIDE SEQUENCE [LARGE SCALE GENOMIC DNA]</scope>
    <source>
        <strain evidence="9 10">LMG 21963</strain>
    </source>
</reference>
<feature type="transmembrane region" description="Helical" evidence="6">
    <location>
        <begin position="385"/>
        <end position="407"/>
    </location>
</feature>
<dbReference type="EMBL" id="JAYFUL010000005">
    <property type="protein sequence ID" value="MEA5257078.1"/>
    <property type="molecule type" value="Genomic_DNA"/>
</dbReference>
<evidence type="ECO:0000256" key="2">
    <source>
        <dbReference type="ARBA" id="ARBA00022475"/>
    </source>
</evidence>